<name>A0A0L0SW98_ALLM3</name>
<sequence>MLLPRLRSISLARMTMEPRQTALALFAALLVVGVLLSKSDARDLAVTVRNQVHPVSGSAKESVLPISIESKYCSLCATQVHQSCLHCRYCNACIVRMDHHCFYVNNCIGQRNYQLFLVGLALMLAHSGLQLGLNMVAILVLCIHSSTIPNAGWLVVLIVVLSVPFFAIFLFAGVPVHPARRTRPPQNDDDRYWCWKSSGRRARGAEALPAKKMGKSAPKVVDAPPALPLPAAVATAQARQSGSLETLADPAGSTAALTGIGKTGAGGLTMPQAAVLPPIRVTPREEAAIYKALR</sequence>
<dbReference type="InterPro" id="IPR039859">
    <property type="entry name" value="PFA4/ZDH16/20/ERF2-like"/>
</dbReference>
<dbReference type="GO" id="GO:0006612">
    <property type="term" value="P:protein targeting to membrane"/>
    <property type="evidence" value="ECO:0007669"/>
    <property type="project" value="TreeGrafter"/>
</dbReference>
<dbReference type="EC" id="2.3.1.225" evidence="10"/>
<gene>
    <name evidence="12" type="ORF">AMAG_11243</name>
</gene>
<protein>
    <recommendedName>
        <fullName evidence="10">Palmitoyltransferase</fullName>
        <ecNumber evidence="10">2.3.1.225</ecNumber>
    </recommendedName>
</protein>
<evidence type="ECO:0000259" key="11">
    <source>
        <dbReference type="Pfam" id="PF01529"/>
    </source>
</evidence>
<keyword evidence="5 10" id="KW-0472">Membrane</keyword>
<dbReference type="InterPro" id="IPR001594">
    <property type="entry name" value="Palmitoyltrfase_DHHC"/>
</dbReference>
<evidence type="ECO:0000256" key="5">
    <source>
        <dbReference type="ARBA" id="ARBA00023136"/>
    </source>
</evidence>
<accession>A0A0L0SW98</accession>
<keyword evidence="7" id="KW-0449">Lipoprotein</keyword>
<comment type="similarity">
    <text evidence="10">Belongs to the DHHC palmitoyltransferase family.</text>
</comment>
<dbReference type="GO" id="GO:0005783">
    <property type="term" value="C:endoplasmic reticulum"/>
    <property type="evidence" value="ECO:0007669"/>
    <property type="project" value="TreeGrafter"/>
</dbReference>
<evidence type="ECO:0000256" key="10">
    <source>
        <dbReference type="RuleBase" id="RU079119"/>
    </source>
</evidence>
<comment type="subcellular location">
    <subcellularLocation>
        <location evidence="1">Membrane</location>
        <topology evidence="1">Multi-pass membrane protein</topology>
    </subcellularLocation>
</comment>
<dbReference type="OrthoDB" id="9909019at2759"/>
<keyword evidence="6" id="KW-0564">Palmitate</keyword>
<comment type="domain">
    <text evidence="10">The DHHC domain is required for palmitoyltransferase activity.</text>
</comment>
<reference evidence="13" key="2">
    <citation type="submission" date="2009-11" db="EMBL/GenBank/DDBJ databases">
        <title>The Genome Sequence of Allomyces macrogynus strain ATCC 38327.</title>
        <authorList>
            <consortium name="The Broad Institute Genome Sequencing Platform"/>
            <person name="Russ C."/>
            <person name="Cuomo C."/>
            <person name="Shea T."/>
            <person name="Young S.K."/>
            <person name="Zeng Q."/>
            <person name="Koehrsen M."/>
            <person name="Haas B."/>
            <person name="Borodovsky M."/>
            <person name="Guigo R."/>
            <person name="Alvarado L."/>
            <person name="Berlin A."/>
            <person name="Borenstein D."/>
            <person name="Chen Z."/>
            <person name="Engels R."/>
            <person name="Freedman E."/>
            <person name="Gellesch M."/>
            <person name="Goldberg J."/>
            <person name="Griggs A."/>
            <person name="Gujja S."/>
            <person name="Heiman D."/>
            <person name="Hepburn T."/>
            <person name="Howarth C."/>
            <person name="Jen D."/>
            <person name="Larson L."/>
            <person name="Lewis B."/>
            <person name="Mehta T."/>
            <person name="Park D."/>
            <person name="Pearson M."/>
            <person name="Roberts A."/>
            <person name="Saif S."/>
            <person name="Shenoy N."/>
            <person name="Sisk P."/>
            <person name="Stolte C."/>
            <person name="Sykes S."/>
            <person name="Walk T."/>
            <person name="White J."/>
            <person name="Yandava C."/>
            <person name="Burger G."/>
            <person name="Gray M.W."/>
            <person name="Holland P.W.H."/>
            <person name="King N."/>
            <person name="Lang F.B.F."/>
            <person name="Roger A.J."/>
            <person name="Ruiz-Trillo I."/>
            <person name="Lander E."/>
            <person name="Nusbaum C."/>
        </authorList>
    </citation>
    <scope>NUCLEOTIDE SEQUENCE [LARGE SCALE GENOMIC DNA]</scope>
    <source>
        <strain evidence="13">ATCC 38327</strain>
    </source>
</reference>
<dbReference type="EMBL" id="GG745351">
    <property type="protein sequence ID" value="KNE66746.1"/>
    <property type="molecule type" value="Genomic_DNA"/>
</dbReference>
<evidence type="ECO:0000313" key="12">
    <source>
        <dbReference type="EMBL" id="KNE66746.1"/>
    </source>
</evidence>
<dbReference type="Proteomes" id="UP000054350">
    <property type="component" value="Unassembled WGS sequence"/>
</dbReference>
<dbReference type="STRING" id="578462.A0A0L0SW98"/>
<comment type="catalytic activity">
    <reaction evidence="9 10">
        <text>L-cysteinyl-[protein] + hexadecanoyl-CoA = S-hexadecanoyl-L-cysteinyl-[protein] + CoA</text>
        <dbReference type="Rhea" id="RHEA:36683"/>
        <dbReference type="Rhea" id="RHEA-COMP:10131"/>
        <dbReference type="Rhea" id="RHEA-COMP:11032"/>
        <dbReference type="ChEBI" id="CHEBI:29950"/>
        <dbReference type="ChEBI" id="CHEBI:57287"/>
        <dbReference type="ChEBI" id="CHEBI:57379"/>
        <dbReference type="ChEBI" id="CHEBI:74151"/>
        <dbReference type="EC" id="2.3.1.225"/>
    </reaction>
</comment>
<proteinExistence type="inferred from homology"/>
<evidence type="ECO:0000256" key="4">
    <source>
        <dbReference type="ARBA" id="ARBA00022989"/>
    </source>
</evidence>
<organism evidence="12 13">
    <name type="scientific">Allomyces macrogynus (strain ATCC 38327)</name>
    <name type="common">Allomyces javanicus var. macrogynus</name>
    <dbReference type="NCBI Taxonomy" id="578462"/>
    <lineage>
        <taxon>Eukaryota</taxon>
        <taxon>Fungi</taxon>
        <taxon>Fungi incertae sedis</taxon>
        <taxon>Blastocladiomycota</taxon>
        <taxon>Blastocladiomycetes</taxon>
        <taxon>Blastocladiales</taxon>
        <taxon>Blastocladiaceae</taxon>
        <taxon>Allomyces</taxon>
    </lineage>
</organism>
<dbReference type="PANTHER" id="PTHR22883">
    <property type="entry name" value="ZINC FINGER DHHC DOMAIN CONTAINING PROTEIN"/>
    <property type="match status" value="1"/>
</dbReference>
<dbReference type="GO" id="GO:0005794">
    <property type="term" value="C:Golgi apparatus"/>
    <property type="evidence" value="ECO:0007669"/>
    <property type="project" value="TreeGrafter"/>
</dbReference>
<dbReference type="GO" id="GO:0016020">
    <property type="term" value="C:membrane"/>
    <property type="evidence" value="ECO:0007669"/>
    <property type="project" value="UniProtKB-SubCell"/>
</dbReference>
<evidence type="ECO:0000313" key="13">
    <source>
        <dbReference type="Proteomes" id="UP000054350"/>
    </source>
</evidence>
<dbReference type="PROSITE" id="PS50216">
    <property type="entry name" value="DHHC"/>
    <property type="match status" value="1"/>
</dbReference>
<feature type="transmembrane region" description="Helical" evidence="10">
    <location>
        <begin position="153"/>
        <end position="174"/>
    </location>
</feature>
<dbReference type="Pfam" id="PF01529">
    <property type="entry name" value="DHHC"/>
    <property type="match status" value="1"/>
</dbReference>
<evidence type="ECO:0000256" key="9">
    <source>
        <dbReference type="ARBA" id="ARBA00048048"/>
    </source>
</evidence>
<keyword evidence="3 10" id="KW-0812">Transmembrane</keyword>
<dbReference type="VEuPathDB" id="FungiDB:AMAG_11243"/>
<dbReference type="GO" id="GO:0019706">
    <property type="term" value="F:protein-cysteine S-palmitoyltransferase activity"/>
    <property type="evidence" value="ECO:0007669"/>
    <property type="project" value="UniProtKB-EC"/>
</dbReference>
<keyword evidence="13" id="KW-1185">Reference proteome</keyword>
<evidence type="ECO:0000256" key="8">
    <source>
        <dbReference type="ARBA" id="ARBA00023315"/>
    </source>
</evidence>
<evidence type="ECO:0000256" key="7">
    <source>
        <dbReference type="ARBA" id="ARBA00023288"/>
    </source>
</evidence>
<feature type="domain" description="Palmitoyltransferase DHHC" evidence="11">
    <location>
        <begin position="68"/>
        <end position="170"/>
    </location>
</feature>
<evidence type="ECO:0000256" key="2">
    <source>
        <dbReference type="ARBA" id="ARBA00022679"/>
    </source>
</evidence>
<evidence type="ECO:0000256" key="6">
    <source>
        <dbReference type="ARBA" id="ARBA00023139"/>
    </source>
</evidence>
<keyword evidence="8 10" id="KW-0012">Acyltransferase</keyword>
<evidence type="ECO:0000256" key="3">
    <source>
        <dbReference type="ARBA" id="ARBA00022692"/>
    </source>
</evidence>
<keyword evidence="2 10" id="KW-0808">Transferase</keyword>
<dbReference type="AlphaFoldDB" id="A0A0L0SW98"/>
<dbReference type="eggNOG" id="KOG1311">
    <property type="taxonomic scope" value="Eukaryota"/>
</dbReference>
<feature type="transmembrane region" description="Helical" evidence="10">
    <location>
        <begin position="115"/>
        <end position="141"/>
    </location>
</feature>
<evidence type="ECO:0000256" key="1">
    <source>
        <dbReference type="ARBA" id="ARBA00004141"/>
    </source>
</evidence>
<keyword evidence="4 10" id="KW-1133">Transmembrane helix</keyword>
<reference evidence="12 13" key="1">
    <citation type="submission" date="2009-11" db="EMBL/GenBank/DDBJ databases">
        <title>Annotation of Allomyces macrogynus ATCC 38327.</title>
        <authorList>
            <consortium name="The Broad Institute Genome Sequencing Platform"/>
            <person name="Russ C."/>
            <person name="Cuomo C."/>
            <person name="Burger G."/>
            <person name="Gray M.W."/>
            <person name="Holland P.W.H."/>
            <person name="King N."/>
            <person name="Lang F.B.F."/>
            <person name="Roger A.J."/>
            <person name="Ruiz-Trillo I."/>
            <person name="Young S.K."/>
            <person name="Zeng Q."/>
            <person name="Gargeya S."/>
            <person name="Fitzgerald M."/>
            <person name="Haas B."/>
            <person name="Abouelleil A."/>
            <person name="Alvarado L."/>
            <person name="Arachchi H.M."/>
            <person name="Berlin A."/>
            <person name="Chapman S.B."/>
            <person name="Gearin G."/>
            <person name="Goldberg J."/>
            <person name="Griggs A."/>
            <person name="Gujja S."/>
            <person name="Hansen M."/>
            <person name="Heiman D."/>
            <person name="Howarth C."/>
            <person name="Larimer J."/>
            <person name="Lui A."/>
            <person name="MacDonald P.J.P."/>
            <person name="McCowen C."/>
            <person name="Montmayeur A."/>
            <person name="Murphy C."/>
            <person name="Neiman D."/>
            <person name="Pearson M."/>
            <person name="Priest M."/>
            <person name="Roberts A."/>
            <person name="Saif S."/>
            <person name="Shea T."/>
            <person name="Sisk P."/>
            <person name="Stolte C."/>
            <person name="Sykes S."/>
            <person name="Wortman J."/>
            <person name="Nusbaum C."/>
            <person name="Birren B."/>
        </authorList>
    </citation>
    <scope>NUCLEOTIDE SEQUENCE [LARGE SCALE GENOMIC DNA]</scope>
    <source>
        <strain evidence="12 13">ATCC 38327</strain>
    </source>
</reference>